<name>A0A382ZET8_9ZZZZ</name>
<feature type="non-terminal residue" evidence="1">
    <location>
        <position position="1"/>
    </location>
</feature>
<accession>A0A382ZET8</accession>
<dbReference type="AlphaFoldDB" id="A0A382ZET8"/>
<dbReference type="EMBL" id="UINC01183339">
    <property type="protein sequence ID" value="SVD94056.1"/>
    <property type="molecule type" value="Genomic_DNA"/>
</dbReference>
<protein>
    <recommendedName>
        <fullName evidence="2">Phospholipase C/D domain-containing protein</fullName>
    </recommendedName>
</protein>
<proteinExistence type="predicted"/>
<reference evidence="1" key="1">
    <citation type="submission" date="2018-05" db="EMBL/GenBank/DDBJ databases">
        <authorList>
            <person name="Lanie J.A."/>
            <person name="Ng W.-L."/>
            <person name="Kazmierczak K.M."/>
            <person name="Andrzejewski T.M."/>
            <person name="Davidsen T.M."/>
            <person name="Wayne K.J."/>
            <person name="Tettelin H."/>
            <person name="Glass J.I."/>
            <person name="Rusch D."/>
            <person name="Podicherti R."/>
            <person name="Tsui H.-C.T."/>
            <person name="Winkler M.E."/>
        </authorList>
    </citation>
    <scope>NUCLEOTIDE SEQUENCE</scope>
</reference>
<organism evidence="1">
    <name type="scientific">marine metagenome</name>
    <dbReference type="NCBI Taxonomy" id="408172"/>
    <lineage>
        <taxon>unclassified sequences</taxon>
        <taxon>metagenomes</taxon>
        <taxon>ecological metagenomes</taxon>
    </lineage>
</organism>
<evidence type="ECO:0000313" key="1">
    <source>
        <dbReference type="EMBL" id="SVD94056.1"/>
    </source>
</evidence>
<sequence length="236" mass="26986">NLSREELISHDGWYLLGATTPDIRVITKQNRQDTHFFDLSVMEHQDSVELFIRSTPSISDPGSLNTQARAFIAGYISHLSFDESYITNVYRPNFLNSEQIGSSIKASLMDRLLQFDLDRTYSNDPHLRTHLCEALSFTINDIKLGFIEIDTLRKWRDVVSDITARNLDWDRARSMINNHLRNLGVDDDGELAIFLDSLPDLLNETIGYVTSEEVHSFVERATEEATLVVGKYLQCV</sequence>
<gene>
    <name evidence="1" type="ORF">METZ01_LOCUS446910</name>
</gene>
<evidence type="ECO:0008006" key="2">
    <source>
        <dbReference type="Google" id="ProtNLM"/>
    </source>
</evidence>